<comment type="caution">
    <text evidence="1">The sequence shown here is derived from an EMBL/GenBank/DDBJ whole genome shotgun (WGS) entry which is preliminary data.</text>
</comment>
<evidence type="ECO:0000313" key="1">
    <source>
        <dbReference type="EMBL" id="NBN87537.1"/>
    </source>
</evidence>
<organism evidence="1 2">
    <name type="scientific">Candidatus Fonsibacter lacus</name>
    <dbReference type="NCBI Taxonomy" id="2576439"/>
    <lineage>
        <taxon>Bacteria</taxon>
        <taxon>Pseudomonadati</taxon>
        <taxon>Pseudomonadota</taxon>
        <taxon>Alphaproteobacteria</taxon>
        <taxon>Candidatus Pelagibacterales</taxon>
        <taxon>Candidatus Pelagibacterales incertae sedis</taxon>
        <taxon>Candidatus Fonsibacter</taxon>
    </lineage>
</organism>
<protein>
    <submittedName>
        <fullName evidence="1">Uncharacterized protein</fullName>
    </submittedName>
</protein>
<dbReference type="Proteomes" id="UP000713222">
    <property type="component" value="Unassembled WGS sequence"/>
</dbReference>
<reference evidence="1" key="1">
    <citation type="submission" date="2018-10" db="EMBL/GenBank/DDBJ databases">
        <title>Iterative Subtractive Binning of Freshwater Chronoseries Metagenomes Recovers Nearly Complete Genomes from over Four Hundred Novel Species.</title>
        <authorList>
            <person name="Rodriguez-R L.M."/>
            <person name="Tsementzi D."/>
            <person name="Luo C."/>
            <person name="Konstantinidis K.T."/>
        </authorList>
    </citation>
    <scope>NUCLEOTIDE SEQUENCE</scope>
    <source>
        <strain evidence="1">WB7_6_001</strain>
    </source>
</reference>
<accession>A0A964UXD8</accession>
<dbReference type="EMBL" id="RGET01000002">
    <property type="protein sequence ID" value="NBN87537.1"/>
    <property type="molecule type" value="Genomic_DNA"/>
</dbReference>
<dbReference type="AlphaFoldDB" id="A0A964UXD8"/>
<name>A0A964UXD8_9PROT</name>
<sequence length="189" mass="20030">MRFCAALWLSSNRDGEKRKLAVCNAHDYILTAQHGPTAVCRRRRADAQTTKHLAQMWHDIEGRLAVGLAGAVELHVDHIDACTLEVGVRDAGDQLAAAGAGPAQGISITEEVFGQIKGGLLDRLGNFRVGEAPVAAFGITARPEQALRGAGLAADPSQLVEVAGRHDQRPTLVIGRCRCPVEGAEVQVG</sequence>
<gene>
    <name evidence="1" type="ORF">EBV32_00360</name>
</gene>
<proteinExistence type="predicted"/>
<evidence type="ECO:0000313" key="2">
    <source>
        <dbReference type="Proteomes" id="UP000713222"/>
    </source>
</evidence>